<keyword evidence="3" id="KW-1185">Reference proteome</keyword>
<dbReference type="Proteomes" id="UP001362999">
    <property type="component" value="Unassembled WGS sequence"/>
</dbReference>
<organism evidence="2 3">
    <name type="scientific">Favolaschia claudopus</name>
    <dbReference type="NCBI Taxonomy" id="2862362"/>
    <lineage>
        <taxon>Eukaryota</taxon>
        <taxon>Fungi</taxon>
        <taxon>Dikarya</taxon>
        <taxon>Basidiomycota</taxon>
        <taxon>Agaricomycotina</taxon>
        <taxon>Agaricomycetes</taxon>
        <taxon>Agaricomycetidae</taxon>
        <taxon>Agaricales</taxon>
        <taxon>Marasmiineae</taxon>
        <taxon>Mycenaceae</taxon>
        <taxon>Favolaschia</taxon>
    </lineage>
</organism>
<reference evidence="2 3" key="1">
    <citation type="journal article" date="2024" name="J Genomics">
        <title>Draft genome sequencing and assembly of Favolaschia claudopus CIRM-BRFM 2984 isolated from oak limbs.</title>
        <authorList>
            <person name="Navarro D."/>
            <person name="Drula E."/>
            <person name="Chaduli D."/>
            <person name="Cazenave R."/>
            <person name="Ahrendt S."/>
            <person name="Wang J."/>
            <person name="Lipzen A."/>
            <person name="Daum C."/>
            <person name="Barry K."/>
            <person name="Grigoriev I.V."/>
            <person name="Favel A."/>
            <person name="Rosso M.N."/>
            <person name="Martin F."/>
        </authorList>
    </citation>
    <scope>NUCLEOTIDE SEQUENCE [LARGE SCALE GENOMIC DNA]</scope>
    <source>
        <strain evidence="2 3">CIRM-BRFM 2984</strain>
    </source>
</reference>
<sequence length="164" mass="17522">MSTNKKPPVQWHRVATVTHKGKYHPALSLGISSLLMGTIGSVYGAVFGTIPYVVEEAIRARPGLRLPTAMLTLRTSVFGVGIWTGSTAAMLPAASYLMEAYKLKQPALLNEDFLSLPSVLAGLWAGLLLNRCLPHTRFRLFSSYASGGLTLTALAATQALLAHG</sequence>
<protein>
    <submittedName>
        <fullName evidence="2">Uncharacterized protein</fullName>
    </submittedName>
</protein>
<name>A0AAW0A122_9AGAR</name>
<gene>
    <name evidence="2" type="ORF">R3P38DRAFT_3069774</name>
</gene>
<evidence type="ECO:0000313" key="2">
    <source>
        <dbReference type="EMBL" id="KAK6996657.1"/>
    </source>
</evidence>
<dbReference type="EMBL" id="JAWWNJ010000096">
    <property type="protein sequence ID" value="KAK6996657.1"/>
    <property type="molecule type" value="Genomic_DNA"/>
</dbReference>
<keyword evidence="1" id="KW-0812">Transmembrane</keyword>
<feature type="transmembrane region" description="Helical" evidence="1">
    <location>
        <begin position="31"/>
        <end position="54"/>
    </location>
</feature>
<dbReference type="AlphaFoldDB" id="A0AAW0A122"/>
<feature type="transmembrane region" description="Helical" evidence="1">
    <location>
        <begin position="75"/>
        <end position="93"/>
    </location>
</feature>
<feature type="transmembrane region" description="Helical" evidence="1">
    <location>
        <begin position="141"/>
        <end position="161"/>
    </location>
</feature>
<accession>A0AAW0A122</accession>
<evidence type="ECO:0000313" key="3">
    <source>
        <dbReference type="Proteomes" id="UP001362999"/>
    </source>
</evidence>
<keyword evidence="1" id="KW-1133">Transmembrane helix</keyword>
<proteinExistence type="predicted"/>
<evidence type="ECO:0000256" key="1">
    <source>
        <dbReference type="SAM" id="Phobius"/>
    </source>
</evidence>
<keyword evidence="1" id="KW-0472">Membrane</keyword>
<comment type="caution">
    <text evidence="2">The sequence shown here is derived from an EMBL/GenBank/DDBJ whole genome shotgun (WGS) entry which is preliminary data.</text>
</comment>
<feature type="transmembrane region" description="Helical" evidence="1">
    <location>
        <begin position="113"/>
        <end position="129"/>
    </location>
</feature>